<dbReference type="HOGENOM" id="CLU_1301108_0_0_1"/>
<reference evidence="2" key="1">
    <citation type="submission" date="2011-05" db="EMBL/GenBank/DDBJ databases">
        <authorList>
            <person name="Richards S.R."/>
            <person name="Qu J."/>
            <person name="Jiang H."/>
            <person name="Jhangiani S.N."/>
            <person name="Agravi P."/>
            <person name="Goodspeed R."/>
            <person name="Gross S."/>
            <person name="Mandapat C."/>
            <person name="Jackson L."/>
            <person name="Mathew T."/>
            <person name="Pu L."/>
            <person name="Thornton R."/>
            <person name="Saada N."/>
            <person name="Wilczek-Boney K.B."/>
            <person name="Lee S."/>
            <person name="Kovar C."/>
            <person name="Wu Y."/>
            <person name="Scherer S.E."/>
            <person name="Worley K.C."/>
            <person name="Muzny D.M."/>
            <person name="Gibbs R."/>
        </authorList>
    </citation>
    <scope>NUCLEOTIDE SEQUENCE</scope>
    <source>
        <strain evidence="2">Brora</strain>
    </source>
</reference>
<dbReference type="AlphaFoldDB" id="T1JG30"/>
<evidence type="ECO:0000313" key="1">
    <source>
        <dbReference type="EnsemblMetazoa" id="SMAR012797-PA"/>
    </source>
</evidence>
<dbReference type="EnsemblMetazoa" id="SMAR012797-RA">
    <property type="protein sequence ID" value="SMAR012797-PA"/>
    <property type="gene ID" value="SMAR012797"/>
</dbReference>
<accession>T1JG30</accession>
<protein>
    <submittedName>
        <fullName evidence="1">Uncharacterized protein</fullName>
    </submittedName>
</protein>
<dbReference type="Proteomes" id="UP000014500">
    <property type="component" value="Unassembled WGS sequence"/>
</dbReference>
<sequence>MLSLPDGNSCRRSQSSLSVRSRALTTSSVLSACANVDTRFRRQVYSVDLEALRAKASGKKDSRPLATPSLQHVSTIRRTQGSLCLNDLLAIAGSEGTGTRASSVRSLSTALSFEGEVGGIQEDHWSTDTHTLDRASSQEGMNLSRLMPKPNMCKSKRLLNPLTQSIDNMHLVNSLPRSPQLQRTSRSPRFDIPSRRLTKCNLRSKTPKEFIK</sequence>
<proteinExistence type="predicted"/>
<evidence type="ECO:0000313" key="2">
    <source>
        <dbReference type="Proteomes" id="UP000014500"/>
    </source>
</evidence>
<name>T1JG30_STRMM</name>
<keyword evidence="2" id="KW-1185">Reference proteome</keyword>
<reference evidence="1" key="2">
    <citation type="submission" date="2015-02" db="UniProtKB">
        <authorList>
            <consortium name="EnsemblMetazoa"/>
        </authorList>
    </citation>
    <scope>IDENTIFICATION</scope>
</reference>
<organism evidence="1 2">
    <name type="scientific">Strigamia maritima</name>
    <name type="common">European centipede</name>
    <name type="synonym">Geophilus maritimus</name>
    <dbReference type="NCBI Taxonomy" id="126957"/>
    <lineage>
        <taxon>Eukaryota</taxon>
        <taxon>Metazoa</taxon>
        <taxon>Ecdysozoa</taxon>
        <taxon>Arthropoda</taxon>
        <taxon>Myriapoda</taxon>
        <taxon>Chilopoda</taxon>
        <taxon>Pleurostigmophora</taxon>
        <taxon>Geophilomorpha</taxon>
        <taxon>Linotaeniidae</taxon>
        <taxon>Strigamia</taxon>
    </lineage>
</organism>
<dbReference type="EMBL" id="JH432192">
    <property type="status" value="NOT_ANNOTATED_CDS"/>
    <property type="molecule type" value="Genomic_DNA"/>
</dbReference>